<proteinExistence type="predicted"/>
<keyword evidence="3" id="KW-1185">Reference proteome</keyword>
<feature type="transmembrane region" description="Helical" evidence="1">
    <location>
        <begin position="21"/>
        <end position="41"/>
    </location>
</feature>
<evidence type="ECO:0000256" key="1">
    <source>
        <dbReference type="SAM" id="Phobius"/>
    </source>
</evidence>
<evidence type="ECO:0000313" key="2">
    <source>
        <dbReference type="EMBL" id="TQR14482.1"/>
    </source>
</evidence>
<reference evidence="2 3" key="1">
    <citation type="submission" date="2019-05" db="EMBL/GenBank/DDBJ databases">
        <title>Psychrobacillus vulpis sp. nov., a new species isolated from feces of a red fox that inhabits in The Tablas de Daimiel Natural Park, Albacete, Spain.</title>
        <authorList>
            <person name="Rodriguez M."/>
            <person name="Reina J.C."/>
            <person name="Bejar V."/>
            <person name="Llamas I."/>
        </authorList>
    </citation>
    <scope>NUCLEOTIDE SEQUENCE [LARGE SCALE GENOMIC DNA]</scope>
    <source>
        <strain evidence="2 3">NEAU-3TGS17</strain>
    </source>
</reference>
<accession>A0A544TAI8</accession>
<dbReference type="AlphaFoldDB" id="A0A544TAI8"/>
<keyword evidence="1" id="KW-1133">Transmembrane helix</keyword>
<keyword evidence="1" id="KW-0812">Transmembrane</keyword>
<dbReference type="OrthoDB" id="1435040at2"/>
<evidence type="ECO:0000313" key="3">
    <source>
        <dbReference type="Proteomes" id="UP000317316"/>
    </source>
</evidence>
<protein>
    <submittedName>
        <fullName evidence="2">Uncharacterized protein</fullName>
    </submittedName>
</protein>
<gene>
    <name evidence="2" type="ORF">FG382_08480</name>
</gene>
<comment type="caution">
    <text evidence="2">The sequence shown here is derived from an EMBL/GenBank/DDBJ whole genome shotgun (WGS) entry which is preliminary data.</text>
</comment>
<organism evidence="2 3">
    <name type="scientific">Psychrobacillus lasiicapitis</name>
    <dbReference type="NCBI Taxonomy" id="1636719"/>
    <lineage>
        <taxon>Bacteria</taxon>
        <taxon>Bacillati</taxon>
        <taxon>Bacillota</taxon>
        <taxon>Bacilli</taxon>
        <taxon>Bacillales</taxon>
        <taxon>Bacillaceae</taxon>
        <taxon>Psychrobacillus</taxon>
    </lineage>
</organism>
<sequence length="264" mass="30572">MKAFFKNILSLFSFIFNLKNLKYYWSQIIIVIVPIILVLFSNLPSAIASHWIFISLFILALILCVIYSLNISQELMIKIRDVGELEHQNNDLTSFLQTTPERVIKSIYKYLDFGYTERITVYRYADSHFVPIGRYSKNSEFKKGGRNRYPNSEGYIGIAWKQGELIIDGLPDPDKQFKGYIREVKTKCNIEEIVISEMRMRSRSYYCLNLDNLNGDPIAVIVFESTNESLPKKTTEIKNLLDSSFGHLIVDMINMNLPPGRRAV</sequence>
<keyword evidence="1" id="KW-0472">Membrane</keyword>
<feature type="transmembrane region" description="Helical" evidence="1">
    <location>
        <begin position="47"/>
        <end position="70"/>
    </location>
</feature>
<dbReference type="Proteomes" id="UP000317316">
    <property type="component" value="Unassembled WGS sequence"/>
</dbReference>
<dbReference type="EMBL" id="VDGH01000004">
    <property type="protein sequence ID" value="TQR14482.1"/>
    <property type="molecule type" value="Genomic_DNA"/>
</dbReference>
<name>A0A544TAI8_9BACI</name>
<dbReference type="RefSeq" id="WP_142538465.1">
    <property type="nucleotide sequence ID" value="NZ_BMIE01000003.1"/>
</dbReference>